<name>A0A1G8AB06_CHIFI</name>
<proteinExistence type="predicted"/>
<gene>
    <name evidence="1" type="ORF">SAMN04488121_109190</name>
</gene>
<evidence type="ECO:0000313" key="1">
    <source>
        <dbReference type="EMBL" id="SDH18128.1"/>
    </source>
</evidence>
<dbReference type="AlphaFoldDB" id="A0A1G8AB06"/>
<reference evidence="1 2" key="1">
    <citation type="submission" date="2016-10" db="EMBL/GenBank/DDBJ databases">
        <authorList>
            <person name="de Groot N.N."/>
        </authorList>
    </citation>
    <scope>NUCLEOTIDE SEQUENCE [LARGE SCALE GENOMIC DNA]</scope>
    <source>
        <strain evidence="1 2">DSM 527</strain>
    </source>
</reference>
<organism evidence="1 2">
    <name type="scientific">Chitinophaga filiformis</name>
    <name type="common">Myxococcus filiformis</name>
    <name type="synonym">Flexibacter filiformis</name>
    <dbReference type="NCBI Taxonomy" id="104663"/>
    <lineage>
        <taxon>Bacteria</taxon>
        <taxon>Pseudomonadati</taxon>
        <taxon>Bacteroidota</taxon>
        <taxon>Chitinophagia</taxon>
        <taxon>Chitinophagales</taxon>
        <taxon>Chitinophagaceae</taxon>
        <taxon>Chitinophaga</taxon>
    </lineage>
</organism>
<dbReference type="EMBL" id="FNBN01000009">
    <property type="protein sequence ID" value="SDH18128.1"/>
    <property type="molecule type" value="Genomic_DNA"/>
</dbReference>
<dbReference type="RefSeq" id="WP_218124268.1">
    <property type="nucleotide sequence ID" value="NZ_FNBN01000009.1"/>
</dbReference>
<sequence>MKKVTTQKKLQLKKVKIANLSKSKEDALKGDRICLTSLAETSCPTCSRGETLCDC</sequence>
<dbReference type="Proteomes" id="UP000199045">
    <property type="component" value="Unassembled WGS sequence"/>
</dbReference>
<accession>A0A1G8AB06</accession>
<evidence type="ECO:0000313" key="2">
    <source>
        <dbReference type="Proteomes" id="UP000199045"/>
    </source>
</evidence>
<protein>
    <submittedName>
        <fullName evidence="1">Uncharacterized protein</fullName>
    </submittedName>
</protein>